<evidence type="ECO:0000313" key="1">
    <source>
        <dbReference type="EMBL" id="GIF26228.1"/>
    </source>
</evidence>
<keyword evidence="2" id="KW-1185">Reference proteome</keyword>
<dbReference type="PROSITE" id="PS50077">
    <property type="entry name" value="HEAT_REPEAT"/>
    <property type="match status" value="1"/>
</dbReference>
<dbReference type="InterPro" id="IPR004155">
    <property type="entry name" value="PBS_lyase_HEAT"/>
</dbReference>
<evidence type="ECO:0000313" key="2">
    <source>
        <dbReference type="Proteomes" id="UP000623608"/>
    </source>
</evidence>
<dbReference type="Pfam" id="PF13646">
    <property type="entry name" value="HEAT_2"/>
    <property type="match status" value="1"/>
</dbReference>
<dbReference type="SUPFAM" id="SSF48371">
    <property type="entry name" value="ARM repeat"/>
    <property type="match status" value="1"/>
</dbReference>
<proteinExistence type="predicted"/>
<name>A0A919NWW7_9ACTN</name>
<dbReference type="Proteomes" id="UP000623608">
    <property type="component" value="Unassembled WGS sequence"/>
</dbReference>
<comment type="caution">
    <text evidence="1">The sequence shown here is derived from an EMBL/GenBank/DDBJ whole genome shotgun (WGS) entry which is preliminary data.</text>
</comment>
<accession>A0A919NWW7</accession>
<dbReference type="EMBL" id="BOMY01000057">
    <property type="protein sequence ID" value="GIF26228.1"/>
    <property type="molecule type" value="Genomic_DNA"/>
</dbReference>
<sequence>MRTPRQRIEAACADRGTPRVVAGCVALIGGGETDPALVETLGGPAGPRYLDSPEDQRYWLRVWGVRGLLWALGLPDAPSPEDPDVVAALVSALADERWRVRENAAKVVARHRVDACQPAIAALLNDEIPRVRVASARALRVLMR</sequence>
<dbReference type="InterPro" id="IPR021133">
    <property type="entry name" value="HEAT_type_2"/>
</dbReference>
<dbReference type="InterPro" id="IPR011989">
    <property type="entry name" value="ARM-like"/>
</dbReference>
<dbReference type="SMART" id="SM00567">
    <property type="entry name" value="EZ_HEAT"/>
    <property type="match status" value="2"/>
</dbReference>
<dbReference type="RefSeq" id="WP_203814032.1">
    <property type="nucleotide sequence ID" value="NZ_BOMY01000057.1"/>
</dbReference>
<organism evidence="1 2">
    <name type="scientific">Paractinoplanes tereljensis</name>
    <dbReference type="NCBI Taxonomy" id="571912"/>
    <lineage>
        <taxon>Bacteria</taxon>
        <taxon>Bacillati</taxon>
        <taxon>Actinomycetota</taxon>
        <taxon>Actinomycetes</taxon>
        <taxon>Micromonosporales</taxon>
        <taxon>Micromonosporaceae</taxon>
        <taxon>Paractinoplanes</taxon>
    </lineage>
</organism>
<gene>
    <name evidence="1" type="ORF">Ate02nite_89580</name>
</gene>
<dbReference type="InterPro" id="IPR016024">
    <property type="entry name" value="ARM-type_fold"/>
</dbReference>
<protein>
    <recommendedName>
        <fullName evidence="3">HEAT repeat protein</fullName>
    </recommendedName>
</protein>
<evidence type="ECO:0008006" key="3">
    <source>
        <dbReference type="Google" id="ProtNLM"/>
    </source>
</evidence>
<dbReference type="Gene3D" id="1.25.10.10">
    <property type="entry name" value="Leucine-rich Repeat Variant"/>
    <property type="match status" value="1"/>
</dbReference>
<dbReference type="AlphaFoldDB" id="A0A919NWW7"/>
<reference evidence="1" key="1">
    <citation type="submission" date="2021-01" db="EMBL/GenBank/DDBJ databases">
        <title>Whole genome shotgun sequence of Actinoplanes tereljensis NBRC 105297.</title>
        <authorList>
            <person name="Komaki H."/>
            <person name="Tamura T."/>
        </authorList>
    </citation>
    <scope>NUCLEOTIDE SEQUENCE</scope>
    <source>
        <strain evidence="1">NBRC 105297</strain>
    </source>
</reference>